<evidence type="ECO:0000256" key="2">
    <source>
        <dbReference type="ARBA" id="ARBA00006555"/>
    </source>
</evidence>
<evidence type="ECO:0000256" key="3">
    <source>
        <dbReference type="ARBA" id="ARBA00022448"/>
    </source>
</evidence>
<protein>
    <submittedName>
        <fullName evidence="12">TonB family protein</fullName>
    </submittedName>
</protein>
<evidence type="ECO:0000313" key="12">
    <source>
        <dbReference type="EMBL" id="MCJ2188277.1"/>
    </source>
</evidence>
<evidence type="ECO:0000313" key="13">
    <source>
        <dbReference type="Proteomes" id="UP001202281"/>
    </source>
</evidence>
<evidence type="ECO:0000256" key="7">
    <source>
        <dbReference type="ARBA" id="ARBA00022927"/>
    </source>
</evidence>
<evidence type="ECO:0000256" key="6">
    <source>
        <dbReference type="ARBA" id="ARBA00022692"/>
    </source>
</evidence>
<dbReference type="PROSITE" id="PS52015">
    <property type="entry name" value="TONB_CTD"/>
    <property type="match status" value="1"/>
</dbReference>
<keyword evidence="7" id="KW-0653">Protein transport</keyword>
<feature type="domain" description="TonB C-terminal" evidence="11">
    <location>
        <begin position="73"/>
        <end position="164"/>
    </location>
</feature>
<keyword evidence="9" id="KW-0472">Membrane</keyword>
<dbReference type="NCBIfam" id="TIGR01352">
    <property type="entry name" value="tonB_Cterm"/>
    <property type="match status" value="1"/>
</dbReference>
<keyword evidence="4" id="KW-1003">Cell membrane</keyword>
<dbReference type="PANTHER" id="PTHR33446">
    <property type="entry name" value="PROTEIN TONB-RELATED"/>
    <property type="match status" value="1"/>
</dbReference>
<dbReference type="InterPro" id="IPR051045">
    <property type="entry name" value="TonB-dependent_transducer"/>
</dbReference>
<evidence type="ECO:0000256" key="8">
    <source>
        <dbReference type="ARBA" id="ARBA00022989"/>
    </source>
</evidence>
<proteinExistence type="inferred from homology"/>
<dbReference type="EMBL" id="JALHLG010000029">
    <property type="protein sequence ID" value="MCJ2188277.1"/>
    <property type="molecule type" value="Genomic_DNA"/>
</dbReference>
<dbReference type="InterPro" id="IPR006260">
    <property type="entry name" value="TonB/TolA_C"/>
</dbReference>
<comment type="subcellular location">
    <subcellularLocation>
        <location evidence="1">Cell inner membrane</location>
        <topology evidence="1">Single-pass membrane protein</topology>
        <orientation evidence="1">Periplasmic side</orientation>
    </subcellularLocation>
</comment>
<dbReference type="RefSeq" id="WP_243922783.1">
    <property type="nucleotide sequence ID" value="NZ_JALHLG010000029.1"/>
</dbReference>
<comment type="caution">
    <text evidence="12">The sequence shown here is derived from an EMBL/GenBank/DDBJ whole genome shotgun (WGS) entry which is preliminary data.</text>
</comment>
<gene>
    <name evidence="12" type="ORF">MTR66_15825</name>
</gene>
<evidence type="ECO:0000256" key="5">
    <source>
        <dbReference type="ARBA" id="ARBA00022519"/>
    </source>
</evidence>
<evidence type="ECO:0000259" key="11">
    <source>
        <dbReference type="PROSITE" id="PS52015"/>
    </source>
</evidence>
<dbReference type="InterPro" id="IPR037682">
    <property type="entry name" value="TonB_C"/>
</dbReference>
<comment type="similarity">
    <text evidence="2">Belongs to the TonB family.</text>
</comment>
<dbReference type="Pfam" id="PF03544">
    <property type="entry name" value="TonB_C"/>
    <property type="match status" value="1"/>
</dbReference>
<accession>A0ABT0BT88</accession>
<keyword evidence="8" id="KW-1133">Transmembrane helix</keyword>
<evidence type="ECO:0000256" key="4">
    <source>
        <dbReference type="ARBA" id="ARBA00022475"/>
    </source>
</evidence>
<evidence type="ECO:0000256" key="10">
    <source>
        <dbReference type="SAM" id="MobiDB-lite"/>
    </source>
</evidence>
<keyword evidence="3" id="KW-0813">Transport</keyword>
<keyword evidence="13" id="KW-1185">Reference proteome</keyword>
<sequence>MGRKGVGGRRAVWRNGHETGSGKPGRNKAVSAGNAAEIEPETASPVPSKPEQAAPKTAPAPPAPQMASNGPDSWEGRVLAALNKQRRYPRTAQFRRQQGVPYIRFVMNREGKVLSSRLERSSGFPDLDREALALPKRAQPLPKPPKDRPGETLELVVPVEFLLH</sequence>
<dbReference type="PANTHER" id="PTHR33446:SF2">
    <property type="entry name" value="PROTEIN TONB"/>
    <property type="match status" value="1"/>
</dbReference>
<name>A0ABT0BT88_9SPHN</name>
<evidence type="ECO:0000256" key="1">
    <source>
        <dbReference type="ARBA" id="ARBA00004383"/>
    </source>
</evidence>
<evidence type="ECO:0000256" key="9">
    <source>
        <dbReference type="ARBA" id="ARBA00023136"/>
    </source>
</evidence>
<organism evidence="12 13">
    <name type="scientific">Novosphingobium beihaiensis</name>
    <dbReference type="NCBI Taxonomy" id="2930389"/>
    <lineage>
        <taxon>Bacteria</taxon>
        <taxon>Pseudomonadati</taxon>
        <taxon>Pseudomonadota</taxon>
        <taxon>Alphaproteobacteria</taxon>
        <taxon>Sphingomonadales</taxon>
        <taxon>Sphingomonadaceae</taxon>
        <taxon>Novosphingobium</taxon>
    </lineage>
</organism>
<feature type="region of interest" description="Disordered" evidence="10">
    <location>
        <begin position="1"/>
        <end position="74"/>
    </location>
</feature>
<keyword evidence="5" id="KW-0997">Cell inner membrane</keyword>
<dbReference type="Proteomes" id="UP001202281">
    <property type="component" value="Unassembled WGS sequence"/>
</dbReference>
<keyword evidence="6" id="KW-0812">Transmembrane</keyword>
<dbReference type="Gene3D" id="3.30.1150.10">
    <property type="match status" value="1"/>
</dbReference>
<dbReference type="SUPFAM" id="SSF74653">
    <property type="entry name" value="TolA/TonB C-terminal domain"/>
    <property type="match status" value="1"/>
</dbReference>
<reference evidence="12 13" key="1">
    <citation type="submission" date="2022-04" db="EMBL/GenBank/DDBJ databases">
        <title>Identification of a novel bacterium isolated from mangrove sediments.</title>
        <authorList>
            <person name="Pan X."/>
        </authorList>
    </citation>
    <scope>NUCLEOTIDE SEQUENCE [LARGE SCALE GENOMIC DNA]</scope>
    <source>
        <strain evidence="12 13">B2638</strain>
    </source>
</reference>